<evidence type="ECO:0000313" key="4">
    <source>
        <dbReference type="EMBL" id="OWK52495.1"/>
    </source>
</evidence>
<keyword evidence="5" id="KW-1185">Reference proteome</keyword>
<dbReference type="Pfam" id="PF00048">
    <property type="entry name" value="IL8"/>
    <property type="match status" value="1"/>
</dbReference>
<dbReference type="GO" id="GO:0008009">
    <property type="term" value="F:chemokine activity"/>
    <property type="evidence" value="ECO:0007669"/>
    <property type="project" value="InterPro"/>
</dbReference>
<name>A0A218UFI1_9PASE</name>
<sequence>MWGAVVAVMGSSEMVGVRKERITECEEVKKEEEEEEEEEEMLQKAAAAAALCSSHHFSSDMKVFVIALTILMAAFCDQTSAAPLGSDPPTSCCFSYISRQLPRSFVKDYYETNSQCSQPAVVCLSEVTMPDPSPGQDLPLQGDISPGLPLELKKMEPTLVWVLKDLLWTAQKNAQLTTLRFHTGFGISNINTSGTQASRARGSLEQTQKVDGEQGEEDQVGLEGSGGCGCLREEGTHCSSLRGLQTLAPQPMGSCGCHQSSHPSADCIQLKIAPWEEGTELESWTRAPFPETLLGGEGAHGREVQVDIATRM</sequence>
<organism evidence="4 5">
    <name type="scientific">Lonchura striata</name>
    <name type="common">white-rumped munia</name>
    <dbReference type="NCBI Taxonomy" id="40157"/>
    <lineage>
        <taxon>Eukaryota</taxon>
        <taxon>Metazoa</taxon>
        <taxon>Chordata</taxon>
        <taxon>Craniata</taxon>
        <taxon>Vertebrata</taxon>
        <taxon>Euteleostomi</taxon>
        <taxon>Archelosauria</taxon>
        <taxon>Archosauria</taxon>
        <taxon>Dinosauria</taxon>
        <taxon>Saurischia</taxon>
        <taxon>Theropoda</taxon>
        <taxon>Coelurosauria</taxon>
        <taxon>Aves</taxon>
        <taxon>Neognathae</taxon>
        <taxon>Neoaves</taxon>
        <taxon>Telluraves</taxon>
        <taxon>Australaves</taxon>
        <taxon>Passeriformes</taxon>
        <taxon>Passeroidea</taxon>
        <taxon>Estrildidae</taxon>
        <taxon>Estrildinae</taxon>
        <taxon>Lonchura</taxon>
    </lineage>
</organism>
<dbReference type="InterPro" id="IPR036048">
    <property type="entry name" value="Interleukin_8-like_sf"/>
</dbReference>
<evidence type="ECO:0000259" key="3">
    <source>
        <dbReference type="SMART" id="SM00199"/>
    </source>
</evidence>
<dbReference type="GO" id="GO:0005615">
    <property type="term" value="C:extracellular space"/>
    <property type="evidence" value="ECO:0007669"/>
    <property type="project" value="UniProtKB-KW"/>
</dbReference>
<feature type="domain" description="Chemokine interleukin-8-like" evidence="3">
    <location>
        <begin position="89"/>
        <end position="130"/>
    </location>
</feature>
<dbReference type="Gene3D" id="2.40.50.40">
    <property type="match status" value="1"/>
</dbReference>
<dbReference type="SMART" id="SM00199">
    <property type="entry name" value="SCY"/>
    <property type="match status" value="1"/>
</dbReference>
<dbReference type="SUPFAM" id="SSF54117">
    <property type="entry name" value="Interleukin 8-like chemokines"/>
    <property type="match status" value="1"/>
</dbReference>
<feature type="coiled-coil region" evidence="2">
    <location>
        <begin position="18"/>
        <end position="48"/>
    </location>
</feature>
<proteinExistence type="predicted"/>
<dbReference type="InterPro" id="IPR001811">
    <property type="entry name" value="Chemokine_IL8-like_dom"/>
</dbReference>
<protein>
    <submittedName>
        <fullName evidence="4">C-C motif chemokine 4</fullName>
    </submittedName>
</protein>
<gene>
    <name evidence="4" type="primary">CCL4</name>
    <name evidence="4" type="ORF">RLOC_00007655</name>
</gene>
<dbReference type="STRING" id="299123.ENSLSDP00000013754"/>
<reference evidence="4 5" key="1">
    <citation type="submission" date="2017-05" db="EMBL/GenBank/DDBJ databases">
        <title>Genome of assembly of the Bengalese finch, Lonchura striata domestica.</title>
        <authorList>
            <person name="Colquitt B.M."/>
            <person name="Brainard M.S."/>
        </authorList>
    </citation>
    <scope>NUCLEOTIDE SEQUENCE [LARGE SCALE GENOMIC DNA]</scope>
    <source>
        <strain evidence="4">White83orange57</strain>
    </source>
</reference>
<accession>A0A218UFI1</accession>
<keyword evidence="1" id="KW-0202">Cytokine</keyword>
<evidence type="ECO:0000256" key="2">
    <source>
        <dbReference type="SAM" id="Coils"/>
    </source>
</evidence>
<dbReference type="GO" id="GO:0006955">
    <property type="term" value="P:immune response"/>
    <property type="evidence" value="ECO:0007669"/>
    <property type="project" value="InterPro"/>
</dbReference>
<comment type="caution">
    <text evidence="4">The sequence shown here is derived from an EMBL/GenBank/DDBJ whole genome shotgun (WGS) entry which is preliminary data.</text>
</comment>
<dbReference type="Proteomes" id="UP000197619">
    <property type="component" value="Unassembled WGS sequence"/>
</dbReference>
<dbReference type="EMBL" id="MUZQ01000343">
    <property type="protein sequence ID" value="OWK52495.1"/>
    <property type="molecule type" value="Genomic_DNA"/>
</dbReference>
<keyword evidence="2" id="KW-0175">Coiled coil</keyword>
<dbReference type="AlphaFoldDB" id="A0A218UFI1"/>
<evidence type="ECO:0000256" key="1">
    <source>
        <dbReference type="ARBA" id="ARBA00022514"/>
    </source>
</evidence>
<evidence type="ECO:0000313" key="5">
    <source>
        <dbReference type="Proteomes" id="UP000197619"/>
    </source>
</evidence>